<reference evidence="1" key="2">
    <citation type="submission" date="2023-06" db="EMBL/GenBank/DDBJ databases">
        <authorList>
            <person name="Lucena T."/>
            <person name="Sun Q."/>
        </authorList>
    </citation>
    <scope>NUCLEOTIDE SEQUENCE</scope>
    <source>
        <strain evidence="1">CECT 7703</strain>
    </source>
</reference>
<organism evidence="1 2">
    <name type="scientific">Chitinimonas viridis</name>
    <dbReference type="NCBI Taxonomy" id="664880"/>
    <lineage>
        <taxon>Bacteria</taxon>
        <taxon>Pseudomonadati</taxon>
        <taxon>Pseudomonadota</taxon>
        <taxon>Betaproteobacteria</taxon>
        <taxon>Neisseriales</taxon>
        <taxon>Chitinibacteraceae</taxon>
        <taxon>Chitinimonas</taxon>
    </lineage>
</organism>
<dbReference type="EMBL" id="JAUFPU010000018">
    <property type="protein sequence ID" value="MDN3578724.1"/>
    <property type="molecule type" value="Genomic_DNA"/>
</dbReference>
<accession>A0ABT8B905</accession>
<comment type="caution">
    <text evidence="1">The sequence shown here is derived from an EMBL/GenBank/DDBJ whole genome shotgun (WGS) entry which is preliminary data.</text>
</comment>
<sequence length="81" mass="9003">MRRINSPDQQFHDGDPSQGVVGTLVSASWLNQVQEEIATVIEGAGITLDPAKTNQLEEAIRSRVGQLNRPAQRLFLSMMRK</sequence>
<evidence type="ECO:0008006" key="3">
    <source>
        <dbReference type="Google" id="ProtNLM"/>
    </source>
</evidence>
<evidence type="ECO:0000313" key="2">
    <source>
        <dbReference type="Proteomes" id="UP001180081"/>
    </source>
</evidence>
<dbReference type="Proteomes" id="UP001180081">
    <property type="component" value="Unassembled WGS sequence"/>
</dbReference>
<protein>
    <recommendedName>
        <fullName evidence="3">Peptidylprolyl isomerase</fullName>
    </recommendedName>
</protein>
<gene>
    <name evidence="1" type="ORF">QWZ03_18310</name>
</gene>
<reference evidence="1" key="1">
    <citation type="journal article" date="2014" name="Int. J. Syst. Evol. Microbiol.">
        <title>Complete genome of a new Firmicutes species belonging to the dominant human colonic microbiota ('Ruminococcus bicirculans') reveals two chromosomes and a selective capacity to utilize plant glucans.</title>
        <authorList>
            <consortium name="NISC Comparative Sequencing Program"/>
            <person name="Wegmann U."/>
            <person name="Louis P."/>
            <person name="Goesmann A."/>
            <person name="Henrissat B."/>
            <person name="Duncan S.H."/>
            <person name="Flint H.J."/>
        </authorList>
    </citation>
    <scope>NUCLEOTIDE SEQUENCE</scope>
    <source>
        <strain evidence="1">CECT 7703</strain>
    </source>
</reference>
<proteinExistence type="predicted"/>
<dbReference type="RefSeq" id="WP_290334054.1">
    <property type="nucleotide sequence ID" value="NZ_JAUFPU010000018.1"/>
</dbReference>
<evidence type="ECO:0000313" key="1">
    <source>
        <dbReference type="EMBL" id="MDN3578724.1"/>
    </source>
</evidence>
<name>A0ABT8B905_9NEIS</name>
<keyword evidence="2" id="KW-1185">Reference proteome</keyword>